<dbReference type="AlphaFoldDB" id="B9E4B8"/>
<proteinExistence type="predicted"/>
<reference evidence="2" key="1">
    <citation type="submission" date="2005-09" db="EMBL/GenBank/DDBJ databases">
        <title>Complete genome sequence of Clostridium kluyveri and comparative genomics of Clostridia species.</title>
        <authorList>
            <person name="Inui M."/>
            <person name="Nonaka H."/>
            <person name="Shinoda Y."/>
            <person name="Ikenaga Y."/>
            <person name="Abe M."/>
            <person name="Naito K."/>
            <person name="Vertes A.A."/>
            <person name="Yukawa H."/>
        </authorList>
    </citation>
    <scope>NUCLEOTIDE SEQUENCE [LARGE SCALE GENOMIC DNA]</scope>
    <source>
        <strain evidence="2">NBRC 12016</strain>
    </source>
</reference>
<dbReference type="HOGENOM" id="CLU_203713_1_0_9"/>
<organism evidence="1 2">
    <name type="scientific">Clostridium kluyveri (strain NBRC 12016)</name>
    <dbReference type="NCBI Taxonomy" id="583346"/>
    <lineage>
        <taxon>Bacteria</taxon>
        <taxon>Bacillati</taxon>
        <taxon>Bacillota</taxon>
        <taxon>Clostridia</taxon>
        <taxon>Eubacteriales</taxon>
        <taxon>Clostridiaceae</taxon>
        <taxon>Clostridium</taxon>
    </lineage>
</organism>
<protein>
    <submittedName>
        <fullName evidence="1">Uncharacterized protein</fullName>
    </submittedName>
</protein>
<evidence type="ECO:0000313" key="1">
    <source>
        <dbReference type="EMBL" id="BAH07343.1"/>
    </source>
</evidence>
<gene>
    <name evidence="1" type="ordered locus">CKR_2292</name>
</gene>
<accession>B9E4B8</accession>
<dbReference type="Proteomes" id="UP000007969">
    <property type="component" value="Chromosome"/>
</dbReference>
<dbReference type="KEGG" id="ckr:CKR_2292"/>
<sequence>MLEGIIMEKINQQNGLYEQFLKYSYWDLKELFKKAKTKEEQDFYMNLSNMVLQKEQKRTISK</sequence>
<name>B9E4B8_CLOK1</name>
<evidence type="ECO:0000313" key="2">
    <source>
        <dbReference type="Proteomes" id="UP000007969"/>
    </source>
</evidence>
<dbReference type="EMBL" id="AP009049">
    <property type="protein sequence ID" value="BAH07343.1"/>
    <property type="molecule type" value="Genomic_DNA"/>
</dbReference>